<keyword evidence="11" id="KW-0964">Secreted</keyword>
<sequence>MKKFITLSLVSFSAVALLSNNSIHAESLTKSNSLKGQQLQKEVGQKAISNSSDVEQLLQNNAQQIIEHSSKKHKEAQVKNPFAQYKVINQQQDKNGTTHYSLKPKVDGVTVEDSTIKVHIDKNNNVSLINGSIDKPHITADNTAKLSKDSAVTKAFDAINQSQDKVKNAKGYDIVSNNELTINSDKQRLVYNIDLNYIDPKPAHWKIQIDAQTGEVIKKQNVIENVATEGSGTGVNGDTKKPLHIDKANNKYSLLDTTHNGAIETFTANQSEINYNEILNDTAEFTDQKQRAGVDAHFYANKVYDYYLNNFDRDSYDNNGAKIQSIVNYGKDYNNAAWTGQFMIYGDGDGEQFAPFSGSKDVVAHELTHAVTEKTAQLTYQDQSGALNESFSDVFGYFVDPENWLLGEDIYTPGKYGDALRSLSNPEDYNQPAHMDQYYTGTDDNGGVHTNSGIPNKAGYLTIKAIGKDKAQEIYYLALTQYLSSNSNFVDAKIALTKAATELYGEDSSEVDAVDKAWNDVGVTES</sequence>
<comment type="cofactor">
    <cofactor evidence="1 11">
        <name>Zn(2+)</name>
        <dbReference type="ChEBI" id="CHEBI:29105"/>
    </cofactor>
</comment>
<dbReference type="Pfam" id="PF07504">
    <property type="entry name" value="FTP"/>
    <property type="match status" value="1"/>
</dbReference>
<evidence type="ECO:0000259" key="12">
    <source>
        <dbReference type="Pfam" id="PF01447"/>
    </source>
</evidence>
<dbReference type="GO" id="GO:0005576">
    <property type="term" value="C:extracellular region"/>
    <property type="evidence" value="ECO:0007669"/>
    <property type="project" value="UniProtKB-SubCell"/>
</dbReference>
<comment type="function">
    <text evidence="11">Extracellular zinc metalloprotease.</text>
</comment>
<feature type="domain" description="Peptidase M4" evidence="12">
    <location>
        <begin position="230"/>
        <end position="373"/>
    </location>
</feature>
<feature type="active site" evidence="10">
    <location>
        <position position="366"/>
    </location>
</feature>
<dbReference type="PANTHER" id="PTHR33794:SF1">
    <property type="entry name" value="BACILLOLYSIN"/>
    <property type="match status" value="1"/>
</dbReference>
<evidence type="ECO:0000256" key="4">
    <source>
        <dbReference type="ARBA" id="ARBA00022723"/>
    </source>
</evidence>
<evidence type="ECO:0000256" key="8">
    <source>
        <dbReference type="ARBA" id="ARBA00023049"/>
    </source>
</evidence>
<evidence type="ECO:0000256" key="2">
    <source>
        <dbReference type="ARBA" id="ARBA00009388"/>
    </source>
</evidence>
<dbReference type="Pfam" id="PF01447">
    <property type="entry name" value="Peptidase_M4"/>
    <property type="match status" value="1"/>
</dbReference>
<evidence type="ECO:0000256" key="10">
    <source>
        <dbReference type="PIRSR" id="PIRSR623612-1"/>
    </source>
</evidence>
<keyword evidence="5 11" id="KW-0732">Signal</keyword>
<keyword evidence="7 11" id="KW-0862">Zinc</keyword>
<gene>
    <name evidence="17" type="primary">aur</name>
    <name evidence="17" type="ORF">NCTC12413_01684</name>
    <name evidence="16" type="ORF">SAR03_17650</name>
</gene>
<evidence type="ECO:0000313" key="17">
    <source>
        <dbReference type="EMBL" id="SUJ20592.1"/>
    </source>
</evidence>
<organism evidence="17 18">
    <name type="scientific">Staphylococcus arlettae</name>
    <dbReference type="NCBI Taxonomy" id="29378"/>
    <lineage>
        <taxon>Bacteria</taxon>
        <taxon>Bacillati</taxon>
        <taxon>Bacillota</taxon>
        <taxon>Bacilli</taxon>
        <taxon>Bacillales</taxon>
        <taxon>Staphylococcaceae</taxon>
        <taxon>Staphylococcus</taxon>
    </lineage>
</organism>
<feature type="chain" id="PRO_5023067752" description="Neutral metalloproteinase" evidence="11">
    <location>
        <begin position="26"/>
        <end position="526"/>
    </location>
</feature>
<dbReference type="STRING" id="1212545.SARL_11356"/>
<feature type="signal peptide" evidence="11">
    <location>
        <begin position="1"/>
        <end position="25"/>
    </location>
</feature>
<dbReference type="GO" id="GO:0046872">
    <property type="term" value="F:metal ion binding"/>
    <property type="evidence" value="ECO:0007669"/>
    <property type="project" value="UniProtKB-UniRule"/>
</dbReference>
<dbReference type="InterPro" id="IPR050728">
    <property type="entry name" value="Zinc_Metalloprotease_M4"/>
</dbReference>
<dbReference type="InterPro" id="IPR025711">
    <property type="entry name" value="PepSY"/>
</dbReference>
<keyword evidence="8 11" id="KW-0482">Metalloprotease</keyword>
<evidence type="ECO:0000256" key="1">
    <source>
        <dbReference type="ARBA" id="ARBA00001947"/>
    </source>
</evidence>
<dbReference type="RefSeq" id="WP_103387958.1">
    <property type="nucleotide sequence ID" value="NZ_BKAV01000019.1"/>
</dbReference>
<accession>A0A380CGX3</accession>
<dbReference type="GO" id="GO:0006508">
    <property type="term" value="P:proteolysis"/>
    <property type="evidence" value="ECO:0007669"/>
    <property type="project" value="UniProtKB-KW"/>
</dbReference>
<dbReference type="EC" id="3.4.24.-" evidence="11"/>
<dbReference type="OrthoDB" id="291295at2"/>
<comment type="subcellular location">
    <subcellularLocation>
        <location evidence="11">Secreted</location>
    </subcellularLocation>
</comment>
<dbReference type="InterPro" id="IPR013856">
    <property type="entry name" value="Peptidase_M4_domain"/>
</dbReference>
<evidence type="ECO:0000256" key="6">
    <source>
        <dbReference type="ARBA" id="ARBA00022801"/>
    </source>
</evidence>
<dbReference type="PANTHER" id="PTHR33794">
    <property type="entry name" value="BACILLOLYSIN"/>
    <property type="match status" value="1"/>
</dbReference>
<dbReference type="InterPro" id="IPR027268">
    <property type="entry name" value="Peptidase_M4/M1_CTD_sf"/>
</dbReference>
<reference evidence="16 19" key="2">
    <citation type="submission" date="2019-07" db="EMBL/GenBank/DDBJ databases">
        <title>Whole genome shotgun sequence of Staphylococcus arlettae NBRC 109765.</title>
        <authorList>
            <person name="Hosoyama A."/>
            <person name="Uohara A."/>
            <person name="Ohji S."/>
            <person name="Ichikawa N."/>
        </authorList>
    </citation>
    <scope>NUCLEOTIDE SEQUENCE [LARGE SCALE GENOMIC DNA]</scope>
    <source>
        <strain evidence="16 19">NBRC 109765</strain>
    </source>
</reference>
<keyword evidence="19" id="KW-1185">Reference proteome</keyword>
<feature type="domain" description="FTP" evidence="15">
    <location>
        <begin position="83"/>
        <end position="133"/>
    </location>
</feature>
<dbReference type="SUPFAM" id="SSF55486">
    <property type="entry name" value="Metalloproteases ('zincins'), catalytic domain"/>
    <property type="match status" value="1"/>
</dbReference>
<dbReference type="Pfam" id="PF03413">
    <property type="entry name" value="PepSY"/>
    <property type="match status" value="1"/>
</dbReference>
<dbReference type="Gene3D" id="1.10.390.10">
    <property type="entry name" value="Neutral Protease Domain 2"/>
    <property type="match status" value="1"/>
</dbReference>
<evidence type="ECO:0000256" key="7">
    <source>
        <dbReference type="ARBA" id="ARBA00022833"/>
    </source>
</evidence>
<evidence type="ECO:0000256" key="3">
    <source>
        <dbReference type="ARBA" id="ARBA00022670"/>
    </source>
</evidence>
<evidence type="ECO:0000313" key="18">
    <source>
        <dbReference type="Proteomes" id="UP000254956"/>
    </source>
</evidence>
<keyword evidence="6 11" id="KW-0378">Hydrolase</keyword>
<dbReference type="InterPro" id="IPR001570">
    <property type="entry name" value="Peptidase_M4_C_domain"/>
</dbReference>
<proteinExistence type="inferred from homology"/>
<dbReference type="Gene3D" id="3.10.170.10">
    <property type="match status" value="1"/>
</dbReference>
<dbReference type="EMBL" id="UGZE01000001">
    <property type="protein sequence ID" value="SUJ20592.1"/>
    <property type="molecule type" value="Genomic_DNA"/>
</dbReference>
<dbReference type="Proteomes" id="UP000321598">
    <property type="component" value="Unassembled WGS sequence"/>
</dbReference>
<name>A0A380CGX3_9STAP</name>
<dbReference type="Pfam" id="PF02868">
    <property type="entry name" value="Peptidase_M4_C"/>
    <property type="match status" value="1"/>
</dbReference>
<protein>
    <recommendedName>
        <fullName evidence="11">Neutral metalloproteinase</fullName>
        <ecNumber evidence="11">3.4.24.-</ecNumber>
    </recommendedName>
</protein>
<evidence type="ECO:0000259" key="15">
    <source>
        <dbReference type="Pfam" id="PF07504"/>
    </source>
</evidence>
<feature type="domain" description="PepSY" evidence="14">
    <location>
        <begin position="145"/>
        <end position="219"/>
    </location>
</feature>
<dbReference type="Gene3D" id="3.10.450.40">
    <property type="match status" value="1"/>
</dbReference>
<evidence type="ECO:0000259" key="13">
    <source>
        <dbReference type="Pfam" id="PF02868"/>
    </source>
</evidence>
<dbReference type="CDD" id="cd09597">
    <property type="entry name" value="M4_TLP"/>
    <property type="match status" value="1"/>
</dbReference>
<comment type="similarity">
    <text evidence="2 11">Belongs to the peptidase M4 family.</text>
</comment>
<evidence type="ECO:0000313" key="19">
    <source>
        <dbReference type="Proteomes" id="UP000321598"/>
    </source>
</evidence>
<feature type="domain" description="Peptidase M4 C-terminal" evidence="13">
    <location>
        <begin position="376"/>
        <end position="523"/>
    </location>
</feature>
<evidence type="ECO:0000313" key="16">
    <source>
        <dbReference type="EMBL" id="GEQ00728.1"/>
    </source>
</evidence>
<evidence type="ECO:0000256" key="9">
    <source>
        <dbReference type="ARBA" id="ARBA00023145"/>
    </source>
</evidence>
<dbReference type="AlphaFoldDB" id="A0A380CGX3"/>
<evidence type="ECO:0000256" key="5">
    <source>
        <dbReference type="ARBA" id="ARBA00022729"/>
    </source>
</evidence>
<dbReference type="InterPro" id="IPR023612">
    <property type="entry name" value="Peptidase_M4"/>
</dbReference>
<reference evidence="17 18" key="1">
    <citation type="submission" date="2018-06" db="EMBL/GenBank/DDBJ databases">
        <authorList>
            <consortium name="Pathogen Informatics"/>
            <person name="Doyle S."/>
        </authorList>
    </citation>
    <scope>NUCLEOTIDE SEQUENCE [LARGE SCALE GENOMIC DNA]</scope>
    <source>
        <strain evidence="17 18">NCTC12413</strain>
    </source>
</reference>
<evidence type="ECO:0000259" key="14">
    <source>
        <dbReference type="Pfam" id="PF03413"/>
    </source>
</evidence>
<keyword evidence="3 11" id="KW-0645">Protease</keyword>
<dbReference type="EMBL" id="BKAV01000019">
    <property type="protein sequence ID" value="GEQ00728.1"/>
    <property type="molecule type" value="Genomic_DNA"/>
</dbReference>
<feature type="active site" description="Proton donor" evidence="10">
    <location>
        <position position="449"/>
    </location>
</feature>
<dbReference type="InterPro" id="IPR011096">
    <property type="entry name" value="FTP_domain"/>
</dbReference>
<dbReference type="PRINTS" id="PR00730">
    <property type="entry name" value="THERMOLYSIN"/>
</dbReference>
<keyword evidence="9" id="KW-0865">Zymogen</keyword>
<dbReference type="Proteomes" id="UP000254956">
    <property type="component" value="Unassembled WGS sequence"/>
</dbReference>
<keyword evidence="4" id="KW-0479">Metal-binding</keyword>
<dbReference type="GO" id="GO:0004222">
    <property type="term" value="F:metalloendopeptidase activity"/>
    <property type="evidence" value="ECO:0007669"/>
    <property type="project" value="UniProtKB-UniRule"/>
</dbReference>
<evidence type="ECO:0000256" key="11">
    <source>
        <dbReference type="RuleBase" id="RU366073"/>
    </source>
</evidence>